<evidence type="ECO:0000313" key="1">
    <source>
        <dbReference type="EMBL" id="QJA49350.1"/>
    </source>
</evidence>
<dbReference type="EMBL" id="MT144132">
    <property type="protein sequence ID" value="QJA49350.1"/>
    <property type="molecule type" value="Genomic_DNA"/>
</dbReference>
<dbReference type="AlphaFoldDB" id="A0A6H1ZQ72"/>
<protein>
    <submittedName>
        <fullName evidence="1">Uncharacterized protein</fullName>
    </submittedName>
</protein>
<accession>A0A6H1ZQ72</accession>
<gene>
    <name evidence="1" type="ORF">TM448A01315_0011</name>
</gene>
<proteinExistence type="predicted"/>
<organism evidence="1">
    <name type="scientific">viral metagenome</name>
    <dbReference type="NCBI Taxonomy" id="1070528"/>
    <lineage>
        <taxon>unclassified sequences</taxon>
        <taxon>metagenomes</taxon>
        <taxon>organismal metagenomes</taxon>
    </lineage>
</organism>
<reference evidence="1" key="1">
    <citation type="submission" date="2020-03" db="EMBL/GenBank/DDBJ databases">
        <title>The deep terrestrial virosphere.</title>
        <authorList>
            <person name="Holmfeldt K."/>
            <person name="Nilsson E."/>
            <person name="Simone D."/>
            <person name="Lopez-Fernandez M."/>
            <person name="Wu X."/>
            <person name="de Brujin I."/>
            <person name="Lundin D."/>
            <person name="Andersson A."/>
            <person name="Bertilsson S."/>
            <person name="Dopson M."/>
        </authorList>
    </citation>
    <scope>NUCLEOTIDE SEQUENCE</scope>
    <source>
        <strain evidence="1">TM448A01315</strain>
    </source>
</reference>
<name>A0A6H1ZQ72_9ZZZZ</name>
<sequence>MSEHEVYTRVTLETCYDKNEIVTASVTVNRYDLSVEEICEHVRGALLASGYSQDSIDTFILHD</sequence>